<comment type="cofactor">
    <cofactor evidence="1 5 6">
        <name>pyridoxal 5'-phosphate</name>
        <dbReference type="ChEBI" id="CHEBI:597326"/>
    </cofactor>
</comment>
<keyword evidence="3 6" id="KW-0456">Lyase</keyword>
<dbReference type="PANTHER" id="PTHR42735">
    <property type="match status" value="1"/>
</dbReference>
<evidence type="ECO:0000256" key="2">
    <source>
        <dbReference type="ARBA" id="ARBA00022898"/>
    </source>
</evidence>
<evidence type="ECO:0000256" key="4">
    <source>
        <dbReference type="ARBA" id="ARBA00038302"/>
    </source>
</evidence>
<evidence type="ECO:0000256" key="3">
    <source>
        <dbReference type="ARBA" id="ARBA00023239"/>
    </source>
</evidence>
<sequence>MTAIPTTGRARTDLMAELSARKEGDRDWRRGRLAVYFYWLDEELERVQQEAYLAFWTENNLGQRAYPSLKSIEDEVIGMALSLLGGGDASGGTFTSGGSESIFLAMMAARNKARAQRGVTQPNIVLPNSAHLTFDRAAEALGIEARRVPIGADLRADVAAMAARMDAETVAIVGSAPNYPFGTFDPIESLAALAAERGVWMHVDACVGGFLAPYVRRLGHDVPAFELSVPGVTSLSADIHKHGMAPKGASLLLVTDAADREWHKFESRAWQRGPYAAYTTQGTRPGGSVAAAWASMNHLGDEGYLRCARLIMEAKAIMTAGIGAIPGLDILTPSDLCIFVWRATDPTLDIGKVAAALDAEGWLVGRQQEPDGIHLHLNPIHREVAEDYVAAVARAVAAARGGRGPRIGANERTY</sequence>
<dbReference type="GO" id="GO:0030149">
    <property type="term" value="P:sphingolipid catabolic process"/>
    <property type="evidence" value="ECO:0007669"/>
    <property type="project" value="TreeGrafter"/>
</dbReference>
<evidence type="ECO:0000256" key="6">
    <source>
        <dbReference type="RuleBase" id="RU000382"/>
    </source>
</evidence>
<dbReference type="GO" id="GO:0008117">
    <property type="term" value="F:sphinganine-1-phosphate aldolase activity"/>
    <property type="evidence" value="ECO:0007669"/>
    <property type="project" value="TreeGrafter"/>
</dbReference>
<dbReference type="EMBL" id="BMKW01000007">
    <property type="protein sequence ID" value="GGJ20798.1"/>
    <property type="molecule type" value="Genomic_DNA"/>
</dbReference>
<evidence type="ECO:0000256" key="5">
    <source>
        <dbReference type="PIRSR" id="PIRSR602129-50"/>
    </source>
</evidence>
<keyword evidence="8" id="KW-1185">Reference proteome</keyword>
<dbReference type="PANTHER" id="PTHR42735:SF6">
    <property type="entry name" value="SPHINGOSINE-1-PHOSPHATE LYASE 1"/>
    <property type="match status" value="1"/>
</dbReference>
<dbReference type="GO" id="GO:0016020">
    <property type="term" value="C:membrane"/>
    <property type="evidence" value="ECO:0007669"/>
    <property type="project" value="GOC"/>
</dbReference>
<protein>
    <submittedName>
        <fullName evidence="7">Aspartate aminotransferase family protein</fullName>
    </submittedName>
</protein>
<evidence type="ECO:0000256" key="1">
    <source>
        <dbReference type="ARBA" id="ARBA00001933"/>
    </source>
</evidence>
<dbReference type="SUPFAM" id="SSF53383">
    <property type="entry name" value="PLP-dependent transferases"/>
    <property type="match status" value="1"/>
</dbReference>
<gene>
    <name evidence="7" type="ORF">GCM10011320_30160</name>
</gene>
<dbReference type="InterPro" id="IPR015422">
    <property type="entry name" value="PyrdxlP-dep_Trfase_small"/>
</dbReference>
<dbReference type="AlphaFoldDB" id="A0A917KPN2"/>
<dbReference type="Pfam" id="PF00282">
    <property type="entry name" value="Pyridoxal_deC"/>
    <property type="match status" value="1"/>
</dbReference>
<reference evidence="7" key="1">
    <citation type="journal article" date="2014" name="Int. J. Syst. Evol. Microbiol.">
        <title>Complete genome sequence of Corynebacterium casei LMG S-19264T (=DSM 44701T), isolated from a smear-ripened cheese.</title>
        <authorList>
            <consortium name="US DOE Joint Genome Institute (JGI-PGF)"/>
            <person name="Walter F."/>
            <person name="Albersmeier A."/>
            <person name="Kalinowski J."/>
            <person name="Ruckert C."/>
        </authorList>
    </citation>
    <scope>NUCLEOTIDE SEQUENCE</scope>
    <source>
        <strain evidence="7">CGMCC 1.3617</strain>
    </source>
</reference>
<name>A0A917KPN2_9PROT</name>
<dbReference type="InterPro" id="IPR050477">
    <property type="entry name" value="GrpII_AminoAcid_Decarb"/>
</dbReference>
<reference evidence="7" key="2">
    <citation type="submission" date="2020-09" db="EMBL/GenBank/DDBJ databases">
        <authorList>
            <person name="Sun Q."/>
            <person name="Zhou Y."/>
        </authorList>
    </citation>
    <scope>NUCLEOTIDE SEQUENCE</scope>
    <source>
        <strain evidence="7">CGMCC 1.3617</strain>
    </source>
</reference>
<keyword evidence="7" id="KW-0032">Aminotransferase</keyword>
<dbReference type="Proteomes" id="UP000661507">
    <property type="component" value="Unassembled WGS sequence"/>
</dbReference>
<dbReference type="GO" id="GO:0019752">
    <property type="term" value="P:carboxylic acid metabolic process"/>
    <property type="evidence" value="ECO:0007669"/>
    <property type="project" value="InterPro"/>
</dbReference>
<keyword evidence="2 5" id="KW-0663">Pyridoxal phosphate</keyword>
<organism evidence="7 8">
    <name type="scientific">Neoroseomonas lacus</name>
    <dbReference type="NCBI Taxonomy" id="287609"/>
    <lineage>
        <taxon>Bacteria</taxon>
        <taxon>Pseudomonadati</taxon>
        <taxon>Pseudomonadota</taxon>
        <taxon>Alphaproteobacteria</taxon>
        <taxon>Acetobacterales</taxon>
        <taxon>Acetobacteraceae</taxon>
        <taxon>Neoroseomonas</taxon>
    </lineage>
</organism>
<dbReference type="GO" id="GO:0030170">
    <property type="term" value="F:pyridoxal phosphate binding"/>
    <property type="evidence" value="ECO:0007669"/>
    <property type="project" value="InterPro"/>
</dbReference>
<dbReference type="InterPro" id="IPR002129">
    <property type="entry name" value="PyrdxlP-dep_de-COase"/>
</dbReference>
<dbReference type="RefSeq" id="WP_188967993.1">
    <property type="nucleotide sequence ID" value="NZ_BMKW01000007.1"/>
</dbReference>
<evidence type="ECO:0000313" key="7">
    <source>
        <dbReference type="EMBL" id="GGJ20798.1"/>
    </source>
</evidence>
<dbReference type="InterPro" id="IPR015421">
    <property type="entry name" value="PyrdxlP-dep_Trfase_major"/>
</dbReference>
<comment type="similarity">
    <text evidence="4">Belongs to the group II decarboxylase family. Sphingosine-1-phosphate lyase subfamily.</text>
</comment>
<comment type="caution">
    <text evidence="7">The sequence shown here is derived from an EMBL/GenBank/DDBJ whole genome shotgun (WGS) entry which is preliminary data.</text>
</comment>
<proteinExistence type="inferred from homology"/>
<keyword evidence="7" id="KW-0808">Transferase</keyword>
<dbReference type="InterPro" id="IPR015424">
    <property type="entry name" value="PyrdxlP-dep_Trfase"/>
</dbReference>
<accession>A0A917KPN2</accession>
<dbReference type="Gene3D" id="3.90.1150.10">
    <property type="entry name" value="Aspartate Aminotransferase, domain 1"/>
    <property type="match status" value="1"/>
</dbReference>
<feature type="modified residue" description="N6-(pyridoxal phosphate)lysine" evidence="5">
    <location>
        <position position="241"/>
    </location>
</feature>
<dbReference type="GO" id="GO:0008483">
    <property type="term" value="F:transaminase activity"/>
    <property type="evidence" value="ECO:0007669"/>
    <property type="project" value="UniProtKB-KW"/>
</dbReference>
<evidence type="ECO:0000313" key="8">
    <source>
        <dbReference type="Proteomes" id="UP000661507"/>
    </source>
</evidence>
<dbReference type="Gene3D" id="3.40.640.10">
    <property type="entry name" value="Type I PLP-dependent aspartate aminotransferase-like (Major domain)"/>
    <property type="match status" value="1"/>
</dbReference>